<dbReference type="Gene3D" id="2.60.120.10">
    <property type="entry name" value="Jelly Rolls"/>
    <property type="match status" value="2"/>
</dbReference>
<evidence type="ECO:0000256" key="3">
    <source>
        <dbReference type="ARBA" id="ARBA00022490"/>
    </source>
</evidence>
<feature type="domain" description="Cyclic nucleotide-binding" evidence="9">
    <location>
        <begin position="525"/>
        <end position="631"/>
    </location>
</feature>
<dbReference type="InterPro" id="IPR018488">
    <property type="entry name" value="cNMP-bd_CS"/>
</dbReference>
<dbReference type="SUPFAM" id="SSF56281">
    <property type="entry name" value="Metallo-hydrolase/oxidoreductase"/>
    <property type="match status" value="1"/>
</dbReference>
<dbReference type="KEGG" id="llu:AKJ09_09401"/>
<dbReference type="CDD" id="cd00038">
    <property type="entry name" value="CAP_ED"/>
    <property type="match status" value="1"/>
</dbReference>
<dbReference type="GO" id="GO:0030552">
    <property type="term" value="F:cAMP binding"/>
    <property type="evidence" value="ECO:0007669"/>
    <property type="project" value="TreeGrafter"/>
</dbReference>
<dbReference type="PANTHER" id="PTHR11635:SF152">
    <property type="entry name" value="CAMP-DEPENDENT PROTEIN KINASE TYPE I REGULATORY SUBUNIT-RELATED"/>
    <property type="match status" value="1"/>
</dbReference>
<dbReference type="PATRIC" id="fig|1391654.3.peg.9525"/>
<comment type="cofactor">
    <cofactor evidence="1">
        <name>Mg(2+)</name>
        <dbReference type="ChEBI" id="CHEBI:18420"/>
    </cofactor>
</comment>
<dbReference type="Proteomes" id="UP000064967">
    <property type="component" value="Chromosome"/>
</dbReference>
<dbReference type="PANTHER" id="PTHR11635">
    <property type="entry name" value="CAMP-DEPENDENT PROTEIN KINASE REGULATORY CHAIN"/>
    <property type="match status" value="1"/>
</dbReference>
<dbReference type="InterPro" id="IPR050503">
    <property type="entry name" value="cAMP-dep_PK_reg_su-like"/>
</dbReference>
<protein>
    <submittedName>
        <fullName evidence="10">Cyclic nucleotide binding protein</fullName>
    </submittedName>
</protein>
<dbReference type="PROSITE" id="PS00888">
    <property type="entry name" value="CNMP_BINDING_1"/>
    <property type="match status" value="1"/>
</dbReference>
<dbReference type="PRINTS" id="PR00103">
    <property type="entry name" value="CAMPKINASE"/>
</dbReference>
<dbReference type="FunFam" id="3.60.15.10:FF:000029">
    <property type="entry name" value="Cyclic nucleotide-binding domain protein"/>
    <property type="match status" value="1"/>
</dbReference>
<proteinExistence type="predicted"/>
<keyword evidence="3" id="KW-0963">Cytoplasm</keyword>
<keyword evidence="8" id="KW-0460">Magnesium</keyword>
<dbReference type="InterPro" id="IPR001279">
    <property type="entry name" value="Metallo-B-lactamas"/>
</dbReference>
<dbReference type="InterPro" id="IPR036866">
    <property type="entry name" value="RibonucZ/Hydroxyglut_hydro"/>
</dbReference>
<dbReference type="EMBL" id="CP012333">
    <property type="protein sequence ID" value="AKV02738.1"/>
    <property type="molecule type" value="Genomic_DNA"/>
</dbReference>
<feature type="domain" description="Cyclic nucleotide-binding" evidence="9">
    <location>
        <begin position="652"/>
        <end position="751"/>
    </location>
</feature>
<evidence type="ECO:0000256" key="5">
    <source>
        <dbReference type="ARBA" id="ARBA00022737"/>
    </source>
</evidence>
<keyword evidence="7" id="KW-0378">Hydrolase</keyword>
<keyword evidence="5" id="KW-0677">Repeat</keyword>
<evidence type="ECO:0000256" key="2">
    <source>
        <dbReference type="ARBA" id="ARBA00004496"/>
    </source>
</evidence>
<reference evidence="10 11" key="1">
    <citation type="submission" date="2015-08" db="EMBL/GenBank/DDBJ databases">
        <authorList>
            <person name="Babu N.S."/>
            <person name="Beckwith C.J."/>
            <person name="Beseler K.G."/>
            <person name="Brison A."/>
            <person name="Carone J.V."/>
            <person name="Caskin T.P."/>
            <person name="Diamond M."/>
            <person name="Durham M.E."/>
            <person name="Foxe J.M."/>
            <person name="Go M."/>
            <person name="Henderson B.A."/>
            <person name="Jones I.B."/>
            <person name="McGettigan J.A."/>
            <person name="Micheletti S.J."/>
            <person name="Nasrallah M.E."/>
            <person name="Ortiz D."/>
            <person name="Piller C.R."/>
            <person name="Privatt S.R."/>
            <person name="Schneider S.L."/>
            <person name="Sharp S."/>
            <person name="Smith T.C."/>
            <person name="Stanton J.D."/>
            <person name="Ullery H.E."/>
            <person name="Wilson R.J."/>
            <person name="Serrano M.G."/>
            <person name="Buck G."/>
            <person name="Lee V."/>
            <person name="Wang Y."/>
            <person name="Carvalho R."/>
            <person name="Voegtly L."/>
            <person name="Shi R."/>
            <person name="Duckworth R."/>
            <person name="Johnson A."/>
            <person name="Loviza R."/>
            <person name="Walstead R."/>
            <person name="Shah Z."/>
            <person name="Kiflezghi M."/>
            <person name="Wade K."/>
            <person name="Ball S.L."/>
            <person name="Bradley K.W."/>
            <person name="Asai D.J."/>
            <person name="Bowman C.A."/>
            <person name="Russell D.A."/>
            <person name="Pope W.H."/>
            <person name="Jacobs-Sera D."/>
            <person name="Hendrix R.W."/>
            <person name="Hatfull G.F."/>
        </authorList>
    </citation>
    <scope>NUCLEOTIDE SEQUENCE [LARGE SCALE GENOMIC DNA]</scope>
    <source>
        <strain evidence="10 11">DSM 27648</strain>
    </source>
</reference>
<evidence type="ECO:0000256" key="6">
    <source>
        <dbReference type="ARBA" id="ARBA00022741"/>
    </source>
</evidence>
<comment type="subcellular location">
    <subcellularLocation>
        <location evidence="2">Cytoplasm</location>
    </subcellularLocation>
</comment>
<dbReference type="SMART" id="SM00100">
    <property type="entry name" value="cNMP"/>
    <property type="match status" value="2"/>
</dbReference>
<dbReference type="InterPro" id="IPR018490">
    <property type="entry name" value="cNMP-bd_dom_sf"/>
</dbReference>
<dbReference type="CDD" id="cd07738">
    <property type="entry name" value="DdPDE5-like_MBL-fold"/>
    <property type="match status" value="1"/>
</dbReference>
<dbReference type="InterPro" id="IPR014710">
    <property type="entry name" value="RmlC-like_jellyroll"/>
</dbReference>
<evidence type="ECO:0000313" key="11">
    <source>
        <dbReference type="Proteomes" id="UP000064967"/>
    </source>
</evidence>
<keyword evidence="6" id="KW-0547">Nucleotide-binding</keyword>
<dbReference type="OrthoDB" id="9784809at2"/>
<dbReference type="GO" id="GO:0005829">
    <property type="term" value="C:cytosol"/>
    <property type="evidence" value="ECO:0007669"/>
    <property type="project" value="UniProtKB-ARBA"/>
</dbReference>
<dbReference type="PROSITE" id="PS00889">
    <property type="entry name" value="CNMP_BINDING_2"/>
    <property type="match status" value="1"/>
</dbReference>
<evidence type="ECO:0000256" key="4">
    <source>
        <dbReference type="ARBA" id="ARBA00022723"/>
    </source>
</evidence>
<evidence type="ECO:0000256" key="7">
    <source>
        <dbReference type="ARBA" id="ARBA00022801"/>
    </source>
</evidence>
<dbReference type="GO" id="GO:0034236">
    <property type="term" value="F:protein kinase A catalytic subunit binding"/>
    <property type="evidence" value="ECO:0007669"/>
    <property type="project" value="TreeGrafter"/>
</dbReference>
<dbReference type="GO" id="GO:0016787">
    <property type="term" value="F:hydrolase activity"/>
    <property type="evidence" value="ECO:0007669"/>
    <property type="project" value="UniProtKB-KW"/>
</dbReference>
<evidence type="ECO:0000259" key="9">
    <source>
        <dbReference type="PROSITE" id="PS50042"/>
    </source>
</evidence>
<dbReference type="PROSITE" id="PS50042">
    <property type="entry name" value="CNMP_BINDING_3"/>
    <property type="match status" value="2"/>
</dbReference>
<dbReference type="Pfam" id="PF23023">
    <property type="entry name" value="Anti-Pycsar_Apyc1"/>
    <property type="match status" value="1"/>
</dbReference>
<keyword evidence="11" id="KW-1185">Reference proteome</keyword>
<dbReference type="InterPro" id="IPR000595">
    <property type="entry name" value="cNMP-bd_dom"/>
</dbReference>
<dbReference type="Gene3D" id="3.60.15.10">
    <property type="entry name" value="Ribonuclease Z/Hydroxyacylglutathione hydrolase-like"/>
    <property type="match status" value="1"/>
</dbReference>
<dbReference type="SUPFAM" id="SSF51206">
    <property type="entry name" value="cAMP-binding domain-like"/>
    <property type="match status" value="2"/>
</dbReference>
<dbReference type="GO" id="GO:0005952">
    <property type="term" value="C:cAMP-dependent protein kinase complex"/>
    <property type="evidence" value="ECO:0007669"/>
    <property type="project" value="InterPro"/>
</dbReference>
<evidence type="ECO:0000256" key="1">
    <source>
        <dbReference type="ARBA" id="ARBA00001946"/>
    </source>
</evidence>
<evidence type="ECO:0000313" key="10">
    <source>
        <dbReference type="EMBL" id="AKV02738.1"/>
    </source>
</evidence>
<evidence type="ECO:0000256" key="8">
    <source>
        <dbReference type="ARBA" id="ARBA00022842"/>
    </source>
</evidence>
<dbReference type="Pfam" id="PF00027">
    <property type="entry name" value="cNMP_binding"/>
    <property type="match status" value="1"/>
</dbReference>
<keyword evidence="4" id="KW-0479">Metal-binding</keyword>
<dbReference type="GO" id="GO:0004862">
    <property type="term" value="F:cAMP-dependent protein kinase inhibitor activity"/>
    <property type="evidence" value="ECO:0007669"/>
    <property type="project" value="TreeGrafter"/>
</dbReference>
<dbReference type="SMART" id="SM00849">
    <property type="entry name" value="Lactamase_B"/>
    <property type="match status" value="1"/>
</dbReference>
<dbReference type="STRING" id="1391654.AKJ09_09401"/>
<dbReference type="GO" id="GO:0046872">
    <property type="term" value="F:metal ion binding"/>
    <property type="evidence" value="ECO:0007669"/>
    <property type="project" value="UniProtKB-KW"/>
</dbReference>
<gene>
    <name evidence="10" type="ORF">AKJ09_09401</name>
</gene>
<dbReference type="AlphaFoldDB" id="A0A0K1QAI9"/>
<sequence length="768" mass="84862">MRAGSSPGFEGTSASLGSAEALEQAASHLVCAHDTGSSQVTVVSVPAATVDAWQPLPRGGYYVRTSAGAVQIGMPPETIKDVMRLGLDVPIAYVLPRELFDRRRGLSVAEFEFPAYYSFFLLKRRCRLVVLSPEYERRVRTVFRETLFGPEGEPLPSEFAEGYPESRRPSFRRESEYFRTVPGKGRLSIDDLIEFVVAEDGVAEVVPGIQVAVRDDVLVVRDHGRDVAALGATVTLPARTSTMDDDEAPPSFMPPSFGVTVLGASHGFDPSGKTTGFLLWMGGRAILVDPPTDTTEYLRARGVAPKTIDGVILTHCHADHDAGTFQKLLEEGQVNLYTTPHILGSFLRKYSALSGLSEDLLRRTFRFHPVRIGAPVHVRGGELWFRYTLHSIPTIGVEAFYGNRSISISADTLYDPERVTAMYEQGILDRARYEDLVAFPEHHSAILHEAGIPPLHTPVSALATLPDEVKERLYLVHIASKDVPPDSGLRAAREGLEYTIRVEPQHAPRFGEAIEMLDIFSMVDFLRDLPMSRSRDLLQVATRMMLPAGEKVVTQGTRGDSFYIIVHGTVEIVKDGVPIKRYRAGDYFGEMAILLDQPRSADAVCISDVELVAIDRNDFLAILRGSEMLTRLERLVRIRDEGAWELLSHNSVLSWLTSAQKTQLQMYLLPHRAAADELLWDVGQTPDRAYLVDDAVVTMKCPEGDLKPFACGAFVGEVDALRSGAPSSSSARVTRAGKLFAIERADLVRFFEDNPGVYLSFLGVRFIE</sequence>
<name>A0A0K1QAI9_9BACT</name>
<accession>A0A0K1QAI9</accession>
<organism evidence="10 11">
    <name type="scientific">Labilithrix luteola</name>
    <dbReference type="NCBI Taxonomy" id="1391654"/>
    <lineage>
        <taxon>Bacteria</taxon>
        <taxon>Pseudomonadati</taxon>
        <taxon>Myxococcota</taxon>
        <taxon>Polyangia</taxon>
        <taxon>Polyangiales</taxon>
        <taxon>Labilitrichaceae</taxon>
        <taxon>Labilithrix</taxon>
    </lineage>
</organism>